<dbReference type="AlphaFoldDB" id="A0A7G1G5J5"/>
<reference evidence="1 2" key="1">
    <citation type="submission" date="2018-06" db="EMBL/GenBank/DDBJ databases">
        <title>Genome sequencing of Oceanotoga sp. sy52.</title>
        <authorList>
            <person name="Mori K."/>
        </authorList>
    </citation>
    <scope>NUCLEOTIDE SEQUENCE [LARGE SCALE GENOMIC DNA]</scope>
    <source>
        <strain evidence="2">sy52</strain>
    </source>
</reference>
<evidence type="ECO:0000313" key="2">
    <source>
        <dbReference type="Proteomes" id="UP000516361"/>
    </source>
</evidence>
<accession>A0A7G1G5J5</accession>
<organism evidence="1 2">
    <name type="scientific">Tepiditoga spiralis</name>
    <dbReference type="NCBI Taxonomy" id="2108365"/>
    <lineage>
        <taxon>Bacteria</taxon>
        <taxon>Thermotogati</taxon>
        <taxon>Thermotogota</taxon>
        <taxon>Thermotogae</taxon>
        <taxon>Petrotogales</taxon>
        <taxon>Petrotogaceae</taxon>
        <taxon>Tepiditoga</taxon>
    </lineage>
</organism>
<evidence type="ECO:0008006" key="3">
    <source>
        <dbReference type="Google" id="ProtNLM"/>
    </source>
</evidence>
<evidence type="ECO:0000313" key="1">
    <source>
        <dbReference type="EMBL" id="BBE30556.1"/>
    </source>
</evidence>
<gene>
    <name evidence="1" type="ORF">OSSY52_06970</name>
</gene>
<protein>
    <recommendedName>
        <fullName evidence="3">Uracil-DNA glycosylase-like domain-containing protein</fullName>
    </recommendedName>
</protein>
<dbReference type="RefSeq" id="WP_190615638.1">
    <property type="nucleotide sequence ID" value="NZ_AP018712.1"/>
</dbReference>
<name>A0A7G1G5J5_9BACT</name>
<dbReference type="Proteomes" id="UP000516361">
    <property type="component" value="Chromosome"/>
</dbReference>
<keyword evidence="2" id="KW-1185">Reference proteome</keyword>
<dbReference type="InParanoid" id="A0A7G1G5J5"/>
<proteinExistence type="predicted"/>
<sequence length="245" mass="28646">MTIKTYIEINNKMKEIFFDVNSQEYKELLDKNLVKKNELNLKLFTKDKKVQDVWRYNYIPEKGVINNKTSDFNSKFNDKKIPLDIKNSIILLLESPHKDEYQKNNFIPIAPAQGATGRAIEKFKDRNSSKTLKYLTIEDLLKKTNIIEKSPILLVNPVQYQASLGSFTKKLNKNLRNNLWKSLFNELKNDFISRITIYKPLLIINGCTNDLKDEVNNCINTNKIINVPHPYNWSFGGIRNPIYLK</sequence>
<dbReference type="KEGG" id="ocy:OSSY52_06970"/>
<dbReference type="EMBL" id="AP018712">
    <property type="protein sequence ID" value="BBE30556.1"/>
    <property type="molecule type" value="Genomic_DNA"/>
</dbReference>